<comment type="caution">
    <text evidence="6">The sequence shown here is derived from an EMBL/GenBank/DDBJ whole genome shotgun (WGS) entry which is preliminary data.</text>
</comment>
<evidence type="ECO:0000256" key="1">
    <source>
        <dbReference type="ARBA" id="ARBA00009156"/>
    </source>
</evidence>
<keyword evidence="3 6" id="KW-0418">Kinase</keyword>
<dbReference type="EMBL" id="SLXA01000002">
    <property type="protein sequence ID" value="TCO85921.1"/>
    <property type="molecule type" value="Genomic_DNA"/>
</dbReference>
<dbReference type="PIRSF" id="PIRSF000538">
    <property type="entry name" value="GlpK"/>
    <property type="match status" value="1"/>
</dbReference>
<gene>
    <name evidence="6" type="ORF">EV212_102238</name>
</gene>
<comment type="similarity">
    <text evidence="1">Belongs to the FGGY kinase family.</text>
</comment>
<dbReference type="InterPro" id="IPR018485">
    <property type="entry name" value="FGGY_C"/>
</dbReference>
<dbReference type="CDD" id="cd00366">
    <property type="entry name" value="ASKHA_NBD_FGGY"/>
    <property type="match status" value="1"/>
</dbReference>
<dbReference type="InterPro" id="IPR043129">
    <property type="entry name" value="ATPase_NBD"/>
</dbReference>
<evidence type="ECO:0000313" key="7">
    <source>
        <dbReference type="Proteomes" id="UP000295711"/>
    </source>
</evidence>
<dbReference type="Pfam" id="PF02782">
    <property type="entry name" value="FGGY_C"/>
    <property type="match status" value="1"/>
</dbReference>
<dbReference type="OrthoDB" id="9805576at2"/>
<dbReference type="InterPro" id="IPR050406">
    <property type="entry name" value="FGGY_Carb_Kinase"/>
</dbReference>
<dbReference type="SUPFAM" id="SSF53067">
    <property type="entry name" value="Actin-like ATPase domain"/>
    <property type="match status" value="2"/>
</dbReference>
<feature type="domain" description="Carbohydrate kinase FGGY C-terminal" evidence="5">
    <location>
        <begin position="268"/>
        <end position="456"/>
    </location>
</feature>
<evidence type="ECO:0000256" key="2">
    <source>
        <dbReference type="ARBA" id="ARBA00022679"/>
    </source>
</evidence>
<dbReference type="GO" id="GO:0016301">
    <property type="term" value="F:kinase activity"/>
    <property type="evidence" value="ECO:0007669"/>
    <property type="project" value="UniProtKB-KW"/>
</dbReference>
<evidence type="ECO:0000313" key="6">
    <source>
        <dbReference type="EMBL" id="TCO85921.1"/>
    </source>
</evidence>
<organism evidence="6 7">
    <name type="scientific">Frisingicoccus caecimuris</name>
    <dbReference type="NCBI Taxonomy" id="1796636"/>
    <lineage>
        <taxon>Bacteria</taxon>
        <taxon>Bacillati</taxon>
        <taxon>Bacillota</taxon>
        <taxon>Clostridia</taxon>
        <taxon>Lachnospirales</taxon>
        <taxon>Lachnospiraceae</taxon>
        <taxon>Frisingicoccus</taxon>
    </lineage>
</organism>
<dbReference type="GO" id="GO:0005975">
    <property type="term" value="P:carbohydrate metabolic process"/>
    <property type="evidence" value="ECO:0007669"/>
    <property type="project" value="InterPro"/>
</dbReference>
<sequence length="521" mass="57773">MEKYYVGFDAGTQSVKVVICNERMECVASASKPTTIYYPNPGWVEMDVDEYLRLTKACMKECAEQMRAKGLAVEGIQSIMGDGIICGIAGVDREGHAITPYINYLDSRTARDVQAINAMNLDIWGKETGNAEANCMFPAMFARWFLENSKAFQEKGAKFIHNAPYILAHLAGLSAEEMFIDWGAMSGWGLGYNVYTKEWSKEQLDLLKLDMKYMPKIVKPWDIIGKLTEEAAEETGLPAGIPICAGAGDTMQSMIGSGILEAGHAVDVAGTCSMFCVSTDGIVPELSRKGSGLIFNSGTLPGTYFYWGFIRTGGLALRWYKDNICKKEEDGDYYQDLSAGARAVPVGANGVLFLPYLTGGMGEIANACGCFLNMTMDTDQTVLWRAVLEAIGYDYMEITDIYRGAGVDLSRIAITEGGSRDDLWNQMKSDMLDSKVITFKNAGGAVVINCMFGAYAVEDIHEIKERLEGYLEVKKTYYPEKENTEKYRELYQTQKQLVKQNMGPVFHLLERIRVQNLGENV</sequence>
<dbReference type="PANTHER" id="PTHR43095:SF5">
    <property type="entry name" value="XYLULOSE KINASE"/>
    <property type="match status" value="1"/>
</dbReference>
<dbReference type="PANTHER" id="PTHR43095">
    <property type="entry name" value="SUGAR KINASE"/>
    <property type="match status" value="1"/>
</dbReference>
<reference evidence="6 7" key="1">
    <citation type="submission" date="2019-03" db="EMBL/GenBank/DDBJ databases">
        <title>Genomic Encyclopedia of Type Strains, Phase IV (KMG-IV): sequencing the most valuable type-strain genomes for metagenomic binning, comparative biology and taxonomic classification.</title>
        <authorList>
            <person name="Goeker M."/>
        </authorList>
    </citation>
    <scope>NUCLEOTIDE SEQUENCE [LARGE SCALE GENOMIC DNA]</scope>
    <source>
        <strain evidence="6 7">DSM 28559</strain>
    </source>
</reference>
<evidence type="ECO:0000259" key="5">
    <source>
        <dbReference type="Pfam" id="PF02782"/>
    </source>
</evidence>
<dbReference type="Gene3D" id="3.30.420.40">
    <property type="match status" value="2"/>
</dbReference>
<proteinExistence type="inferred from homology"/>
<accession>A0A4R2LZE5</accession>
<dbReference type="InterPro" id="IPR000577">
    <property type="entry name" value="Carb_kinase_FGGY"/>
</dbReference>
<evidence type="ECO:0000256" key="3">
    <source>
        <dbReference type="ARBA" id="ARBA00022777"/>
    </source>
</evidence>
<name>A0A4R2LZE5_9FIRM</name>
<dbReference type="InterPro" id="IPR018484">
    <property type="entry name" value="FGGY_N"/>
</dbReference>
<dbReference type="Proteomes" id="UP000295711">
    <property type="component" value="Unassembled WGS sequence"/>
</dbReference>
<dbReference type="AlphaFoldDB" id="A0A4R2LZE5"/>
<dbReference type="Pfam" id="PF00370">
    <property type="entry name" value="FGGY_N"/>
    <property type="match status" value="1"/>
</dbReference>
<protein>
    <submittedName>
        <fullName evidence="6">Xylulokinase</fullName>
    </submittedName>
</protein>
<keyword evidence="2" id="KW-0808">Transferase</keyword>
<feature type="domain" description="Carbohydrate kinase FGGY N-terminal" evidence="4">
    <location>
        <begin position="4"/>
        <end position="256"/>
    </location>
</feature>
<dbReference type="RefSeq" id="WP_132088920.1">
    <property type="nucleotide sequence ID" value="NZ_JANKAQ010000001.1"/>
</dbReference>
<keyword evidence="7" id="KW-1185">Reference proteome</keyword>
<evidence type="ECO:0000259" key="4">
    <source>
        <dbReference type="Pfam" id="PF00370"/>
    </source>
</evidence>